<dbReference type="RefSeq" id="WP_057893373.1">
    <property type="nucleotide sequence ID" value="NZ_AYZQ01000001.1"/>
</dbReference>
<dbReference type="Proteomes" id="UP000051672">
    <property type="component" value="Unassembled WGS sequence"/>
</dbReference>
<reference evidence="4 5" key="1">
    <citation type="journal article" date="2015" name="Genome Announc.">
        <title>Expanding the biotechnology potential of lactobacilli through comparative genomics of 213 strains and associated genera.</title>
        <authorList>
            <person name="Sun Z."/>
            <person name="Harris H.M."/>
            <person name="McCann A."/>
            <person name="Guo C."/>
            <person name="Argimon S."/>
            <person name="Zhang W."/>
            <person name="Yang X."/>
            <person name="Jeffery I.B."/>
            <person name="Cooney J.C."/>
            <person name="Kagawa T.F."/>
            <person name="Liu W."/>
            <person name="Song Y."/>
            <person name="Salvetti E."/>
            <person name="Wrobel A."/>
            <person name="Rasinkangas P."/>
            <person name="Parkhill J."/>
            <person name="Rea M.C."/>
            <person name="O'Sullivan O."/>
            <person name="Ritari J."/>
            <person name="Douillard F.P."/>
            <person name="Paul Ross R."/>
            <person name="Yang R."/>
            <person name="Briner A.E."/>
            <person name="Felis G.E."/>
            <person name="de Vos W.M."/>
            <person name="Barrangou R."/>
            <person name="Klaenhammer T.R."/>
            <person name="Caufield P.W."/>
            <person name="Cui Y."/>
            <person name="Zhang H."/>
            <person name="O'Toole P.W."/>
        </authorList>
    </citation>
    <scope>NUCLEOTIDE SEQUENCE [LARGE SCALE GENOMIC DNA]</scope>
    <source>
        <strain evidence="4 5">DSM 23927</strain>
    </source>
</reference>
<evidence type="ECO:0008006" key="6">
    <source>
        <dbReference type="Google" id="ProtNLM"/>
    </source>
</evidence>
<dbReference type="PATRIC" id="fig|1423727.3.peg.41"/>
<dbReference type="PANTHER" id="PTHR16301:SF20">
    <property type="entry name" value="IMPACT FAMILY MEMBER YIGZ"/>
    <property type="match status" value="1"/>
</dbReference>
<feature type="domain" description="Impact N-terminal" evidence="2">
    <location>
        <begin position="18"/>
        <end position="122"/>
    </location>
</feature>
<dbReference type="Pfam" id="PF01205">
    <property type="entry name" value="Impact_N"/>
    <property type="match status" value="1"/>
</dbReference>
<dbReference type="GO" id="GO:0005737">
    <property type="term" value="C:cytoplasm"/>
    <property type="evidence" value="ECO:0007669"/>
    <property type="project" value="TreeGrafter"/>
</dbReference>
<dbReference type="GO" id="GO:0006446">
    <property type="term" value="P:regulation of translational initiation"/>
    <property type="evidence" value="ECO:0007669"/>
    <property type="project" value="TreeGrafter"/>
</dbReference>
<dbReference type="EMBL" id="AYZQ01000001">
    <property type="protein sequence ID" value="KRM72340.1"/>
    <property type="molecule type" value="Genomic_DNA"/>
</dbReference>
<proteinExistence type="inferred from homology"/>
<dbReference type="InterPro" id="IPR023582">
    <property type="entry name" value="Impact"/>
</dbReference>
<comment type="caution">
    <text evidence="4">The sequence shown here is derived from an EMBL/GenBank/DDBJ whole genome shotgun (WGS) entry which is preliminary data.</text>
</comment>
<dbReference type="SUPFAM" id="SSF54980">
    <property type="entry name" value="EF-G C-terminal domain-like"/>
    <property type="match status" value="1"/>
</dbReference>
<evidence type="ECO:0000313" key="5">
    <source>
        <dbReference type="Proteomes" id="UP000051672"/>
    </source>
</evidence>
<dbReference type="SUPFAM" id="SSF54211">
    <property type="entry name" value="Ribosomal protein S5 domain 2-like"/>
    <property type="match status" value="1"/>
</dbReference>
<gene>
    <name evidence="4" type="ORF">FC34_GL000040</name>
</gene>
<dbReference type="Pfam" id="PF09186">
    <property type="entry name" value="DUF1949"/>
    <property type="match status" value="1"/>
</dbReference>
<dbReference type="Gene3D" id="3.30.70.240">
    <property type="match status" value="1"/>
</dbReference>
<dbReference type="PANTHER" id="PTHR16301">
    <property type="entry name" value="IMPACT-RELATED"/>
    <property type="match status" value="1"/>
</dbReference>
<accession>A0A0R2B303</accession>
<dbReference type="STRING" id="1423727.FC34_GL000040"/>
<dbReference type="InterPro" id="IPR001498">
    <property type="entry name" value="Impact_N"/>
</dbReference>
<sequence length="216" mass="24098">MTPYITIAHDGEYEFSEKKSRFICQMARVKSDEAAQTFITEIKKKQYKATHNVAAYVLGEHDEIQRAFDDGEPTGTAGVPMLQVIQQMHLKDVVAVTTRYFGGTKLGAGGLIRAYANSVSEAAHHIGLVERRLQKNVSLHITYAQLGTVQNFLEQANQPIAETTYTDVVTVQLFIDANRVAILETELTDRLNGQVHIEIGQDSYREVPLDTKSESL</sequence>
<organism evidence="4 5">
    <name type="scientific">Lacticaseibacillus brantae DSM 23927</name>
    <dbReference type="NCBI Taxonomy" id="1423727"/>
    <lineage>
        <taxon>Bacteria</taxon>
        <taxon>Bacillati</taxon>
        <taxon>Bacillota</taxon>
        <taxon>Bacilli</taxon>
        <taxon>Lactobacillales</taxon>
        <taxon>Lactobacillaceae</taxon>
        <taxon>Lacticaseibacillus</taxon>
    </lineage>
</organism>
<keyword evidence="5" id="KW-1185">Reference proteome</keyword>
<dbReference type="OrthoDB" id="9813771at2"/>
<dbReference type="InterPro" id="IPR015796">
    <property type="entry name" value="Impact_YigZ-like"/>
</dbReference>
<dbReference type="NCBIfam" id="TIGR00257">
    <property type="entry name" value="IMPACT_YIGZ"/>
    <property type="match status" value="1"/>
</dbReference>
<dbReference type="Gene3D" id="3.30.230.30">
    <property type="entry name" value="Impact, N-terminal domain"/>
    <property type="match status" value="1"/>
</dbReference>
<dbReference type="InterPro" id="IPR035647">
    <property type="entry name" value="EFG_III/V"/>
</dbReference>
<name>A0A0R2B303_9LACO</name>
<evidence type="ECO:0000259" key="3">
    <source>
        <dbReference type="Pfam" id="PF09186"/>
    </source>
</evidence>
<comment type="similarity">
    <text evidence="1">Belongs to the IMPACT family.</text>
</comment>
<protein>
    <recommendedName>
        <fullName evidence="6">YigZ family protein</fullName>
    </recommendedName>
</protein>
<evidence type="ECO:0000313" key="4">
    <source>
        <dbReference type="EMBL" id="KRM72340.1"/>
    </source>
</evidence>
<evidence type="ECO:0000259" key="2">
    <source>
        <dbReference type="Pfam" id="PF01205"/>
    </source>
</evidence>
<dbReference type="InterPro" id="IPR020568">
    <property type="entry name" value="Ribosomal_Su5_D2-typ_SF"/>
</dbReference>
<dbReference type="AlphaFoldDB" id="A0A0R2B303"/>
<dbReference type="InterPro" id="IPR036956">
    <property type="entry name" value="Impact_N_sf"/>
</dbReference>
<feature type="domain" description="UPF0029" evidence="3">
    <location>
        <begin position="139"/>
        <end position="194"/>
    </location>
</feature>
<evidence type="ECO:0000256" key="1">
    <source>
        <dbReference type="ARBA" id="ARBA00007665"/>
    </source>
</evidence>
<dbReference type="InterPro" id="IPR015269">
    <property type="entry name" value="UPF0029_Impact_C"/>
</dbReference>